<sequence length="110" mass="12572">MAGGLFASTHRLRPYWYWLEKPSFMRHAYILVMRNELYNVNNVACNNYHNGDAYCINQARDGRTVLRLLGFDGDASSATVYMWVSLAILFFVFRIISVVALMVAARVKTG</sequence>
<accession>A0AAW0F2F9</accession>
<evidence type="ECO:0000313" key="3">
    <source>
        <dbReference type="Proteomes" id="UP001430356"/>
    </source>
</evidence>
<reference evidence="2 3" key="1">
    <citation type="journal article" date="2021" name="MBio">
        <title>A New Model Trypanosomatid, Novymonas esmeraldas: Genomic Perception of Its 'Candidatus Pandoraea novymonadis' Endosymbiont.</title>
        <authorList>
            <person name="Zakharova A."/>
            <person name="Saura A."/>
            <person name="Butenko A."/>
            <person name="Podesvova L."/>
            <person name="Warmusova S."/>
            <person name="Kostygov A.Y."/>
            <person name="Nenarokova A."/>
            <person name="Lukes J."/>
            <person name="Opperdoes F.R."/>
            <person name="Yurchenko V."/>
        </authorList>
    </citation>
    <scope>NUCLEOTIDE SEQUENCE [LARGE SCALE GENOMIC DNA]</scope>
    <source>
        <strain evidence="2 3">E262AT.01</strain>
    </source>
</reference>
<name>A0AAW0F2F9_9TRYP</name>
<dbReference type="EMBL" id="JAECZO010000656">
    <property type="protein sequence ID" value="KAK7199571.1"/>
    <property type="molecule type" value="Genomic_DNA"/>
</dbReference>
<keyword evidence="1" id="KW-0472">Membrane</keyword>
<keyword evidence="3" id="KW-1185">Reference proteome</keyword>
<proteinExistence type="predicted"/>
<dbReference type="AlphaFoldDB" id="A0AAW0F2F9"/>
<dbReference type="Proteomes" id="UP001430356">
    <property type="component" value="Unassembled WGS sequence"/>
</dbReference>
<evidence type="ECO:0000256" key="1">
    <source>
        <dbReference type="SAM" id="Phobius"/>
    </source>
</evidence>
<organism evidence="2 3">
    <name type="scientific">Novymonas esmeraldas</name>
    <dbReference type="NCBI Taxonomy" id="1808958"/>
    <lineage>
        <taxon>Eukaryota</taxon>
        <taxon>Discoba</taxon>
        <taxon>Euglenozoa</taxon>
        <taxon>Kinetoplastea</taxon>
        <taxon>Metakinetoplastina</taxon>
        <taxon>Trypanosomatida</taxon>
        <taxon>Trypanosomatidae</taxon>
        <taxon>Novymonas</taxon>
    </lineage>
</organism>
<keyword evidence="1" id="KW-0812">Transmembrane</keyword>
<comment type="caution">
    <text evidence="2">The sequence shown here is derived from an EMBL/GenBank/DDBJ whole genome shotgun (WGS) entry which is preliminary data.</text>
</comment>
<gene>
    <name evidence="2" type="ORF">NESM_000936400</name>
</gene>
<protein>
    <submittedName>
        <fullName evidence="2">Uncharacterized protein</fullName>
    </submittedName>
</protein>
<feature type="transmembrane region" description="Helical" evidence="1">
    <location>
        <begin position="80"/>
        <end position="105"/>
    </location>
</feature>
<evidence type="ECO:0000313" key="2">
    <source>
        <dbReference type="EMBL" id="KAK7199571.1"/>
    </source>
</evidence>
<keyword evidence="1" id="KW-1133">Transmembrane helix</keyword>